<comment type="caution">
    <text evidence="5">The sequence shown here is derived from an EMBL/GenBank/DDBJ whole genome shotgun (WGS) entry which is preliminary data.</text>
</comment>
<keyword evidence="6" id="KW-1185">Reference proteome</keyword>
<gene>
    <name evidence="5" type="ORF">QQ020_09580</name>
</gene>
<protein>
    <recommendedName>
        <fullName evidence="2">Uridine phosphorylase</fullName>
        <ecNumber evidence="1">2.4.2.3</ecNumber>
    </recommendedName>
</protein>
<dbReference type="PANTHER" id="PTHR43691:SF11">
    <property type="entry name" value="FI09636P-RELATED"/>
    <property type="match status" value="1"/>
</dbReference>
<name>A0ABT8L666_9BACT</name>
<dbReference type="Gene3D" id="3.40.50.1580">
    <property type="entry name" value="Nucleoside phosphorylase domain"/>
    <property type="match status" value="1"/>
</dbReference>
<feature type="domain" description="Nucleoside phosphorylase" evidence="4">
    <location>
        <begin position="30"/>
        <end position="259"/>
    </location>
</feature>
<proteinExistence type="predicted"/>
<evidence type="ECO:0000259" key="4">
    <source>
        <dbReference type="Pfam" id="PF01048"/>
    </source>
</evidence>
<dbReference type="InterPro" id="IPR000845">
    <property type="entry name" value="Nucleoside_phosphorylase_d"/>
</dbReference>
<dbReference type="PANTHER" id="PTHR43691">
    <property type="entry name" value="URIDINE PHOSPHORYLASE"/>
    <property type="match status" value="1"/>
</dbReference>
<dbReference type="RefSeq" id="WP_346757619.1">
    <property type="nucleotide sequence ID" value="NZ_JAUJEB010000001.1"/>
</dbReference>
<evidence type="ECO:0000256" key="3">
    <source>
        <dbReference type="ARBA" id="ARBA00048447"/>
    </source>
</evidence>
<reference evidence="5" key="1">
    <citation type="submission" date="2023-06" db="EMBL/GenBank/DDBJ databases">
        <title>Genomic of Agaribacillus aureum.</title>
        <authorList>
            <person name="Wang G."/>
        </authorList>
    </citation>
    <scope>NUCLEOTIDE SEQUENCE</scope>
    <source>
        <strain evidence="5">BMA12</strain>
    </source>
</reference>
<dbReference type="SUPFAM" id="SSF53167">
    <property type="entry name" value="Purine and uridine phosphorylases"/>
    <property type="match status" value="1"/>
</dbReference>
<dbReference type="EC" id="2.4.2.3" evidence="1"/>
<evidence type="ECO:0000256" key="1">
    <source>
        <dbReference type="ARBA" id="ARBA00011888"/>
    </source>
</evidence>
<evidence type="ECO:0000313" key="5">
    <source>
        <dbReference type="EMBL" id="MDN5212300.1"/>
    </source>
</evidence>
<evidence type="ECO:0000313" key="6">
    <source>
        <dbReference type="Proteomes" id="UP001172083"/>
    </source>
</evidence>
<sequence length="285" mass="32563">MSKIPQTDLIINNDGSVYHLNLKPEHIADLIITVGDPGRVYKVSQHFDNIEFEMNKREFITHVGSYKGKRLTVMSTGMGTDNIEIVLTELDALANVDFKTRKVRDKKRKLQIIRIGTSGSLQIDLKCDSHLVSDYGVGFDTLMSFYDLPQTEFEKVIGQELKEKINLPFQPYCVKGSEELKRKFAFDMIEGNTLTCPGFYAPQGRSVRAKSRFDDLIKDLNYFHYDNFWLTNFEMETAGYYAMGRILGHEVISLNAILANRIEDKFSKDPAKAIDSLIVKVLDRV</sequence>
<dbReference type="CDD" id="cd00436">
    <property type="entry name" value="UP_TbUP-like"/>
    <property type="match status" value="1"/>
</dbReference>
<dbReference type="Pfam" id="PF01048">
    <property type="entry name" value="PNP_UDP_1"/>
    <property type="match status" value="1"/>
</dbReference>
<dbReference type="EMBL" id="JAUJEB010000001">
    <property type="protein sequence ID" value="MDN5212300.1"/>
    <property type="molecule type" value="Genomic_DNA"/>
</dbReference>
<evidence type="ECO:0000256" key="2">
    <source>
        <dbReference type="ARBA" id="ARBA00021980"/>
    </source>
</evidence>
<organism evidence="5 6">
    <name type="scientific">Agaribacillus aureus</name>
    <dbReference type="NCBI Taxonomy" id="3051825"/>
    <lineage>
        <taxon>Bacteria</taxon>
        <taxon>Pseudomonadati</taxon>
        <taxon>Bacteroidota</taxon>
        <taxon>Cytophagia</taxon>
        <taxon>Cytophagales</taxon>
        <taxon>Splendidivirgaceae</taxon>
        <taxon>Agaribacillus</taxon>
    </lineage>
</organism>
<comment type="catalytic activity">
    <reaction evidence="3">
        <text>uridine + phosphate = alpha-D-ribose 1-phosphate + uracil</text>
        <dbReference type="Rhea" id="RHEA:24388"/>
        <dbReference type="ChEBI" id="CHEBI:16704"/>
        <dbReference type="ChEBI" id="CHEBI:17568"/>
        <dbReference type="ChEBI" id="CHEBI:43474"/>
        <dbReference type="ChEBI" id="CHEBI:57720"/>
        <dbReference type="EC" id="2.4.2.3"/>
    </reaction>
</comment>
<dbReference type="InterPro" id="IPR035994">
    <property type="entry name" value="Nucleoside_phosphorylase_sf"/>
</dbReference>
<dbReference type="Proteomes" id="UP001172083">
    <property type="component" value="Unassembled WGS sequence"/>
</dbReference>
<accession>A0ABT8L666</accession>